<gene>
    <name evidence="2" type="ORF">ANCDUO_19518</name>
</gene>
<reference evidence="2 3" key="1">
    <citation type="submission" date="2013-12" db="EMBL/GenBank/DDBJ databases">
        <title>Draft genome of the parsitic nematode Ancylostoma duodenale.</title>
        <authorList>
            <person name="Mitreva M."/>
        </authorList>
    </citation>
    <scope>NUCLEOTIDE SEQUENCE [LARGE SCALE GENOMIC DNA]</scope>
    <source>
        <strain evidence="2 3">Zhejiang</strain>
    </source>
</reference>
<organism evidence="2 3">
    <name type="scientific">Ancylostoma duodenale</name>
    <dbReference type="NCBI Taxonomy" id="51022"/>
    <lineage>
        <taxon>Eukaryota</taxon>
        <taxon>Metazoa</taxon>
        <taxon>Ecdysozoa</taxon>
        <taxon>Nematoda</taxon>
        <taxon>Chromadorea</taxon>
        <taxon>Rhabditida</taxon>
        <taxon>Rhabditina</taxon>
        <taxon>Rhabditomorpha</taxon>
        <taxon>Strongyloidea</taxon>
        <taxon>Ancylostomatidae</taxon>
        <taxon>Ancylostomatinae</taxon>
        <taxon>Ancylostoma</taxon>
    </lineage>
</organism>
<evidence type="ECO:0000256" key="1">
    <source>
        <dbReference type="SAM" id="MobiDB-lite"/>
    </source>
</evidence>
<protein>
    <submittedName>
        <fullName evidence="2">Uncharacterized protein</fullName>
    </submittedName>
</protein>
<name>A0A0C2C2E0_9BILA</name>
<accession>A0A0C2C2E0</accession>
<proteinExistence type="predicted"/>
<dbReference type="AlphaFoldDB" id="A0A0C2C2E0"/>
<evidence type="ECO:0000313" key="3">
    <source>
        <dbReference type="Proteomes" id="UP000054047"/>
    </source>
</evidence>
<sequence length="38" mass="4081">MFFFQIPSNGHSVPGVIPGTTPYSTKEKRVTTGRVSGV</sequence>
<feature type="region of interest" description="Disordered" evidence="1">
    <location>
        <begin position="14"/>
        <end position="38"/>
    </location>
</feature>
<evidence type="ECO:0000313" key="2">
    <source>
        <dbReference type="EMBL" id="KIH50403.1"/>
    </source>
</evidence>
<dbReference type="EMBL" id="KN749837">
    <property type="protein sequence ID" value="KIH50403.1"/>
    <property type="molecule type" value="Genomic_DNA"/>
</dbReference>
<keyword evidence="3" id="KW-1185">Reference proteome</keyword>
<dbReference type="Proteomes" id="UP000054047">
    <property type="component" value="Unassembled WGS sequence"/>
</dbReference>